<gene>
    <name evidence="1" type="ORF">HUJ06_023674</name>
</gene>
<accession>A0A822XSR8</accession>
<name>A0A822XSR8_NELNU</name>
<dbReference type="Proteomes" id="UP000607653">
    <property type="component" value="Unassembled WGS sequence"/>
</dbReference>
<keyword evidence="2" id="KW-1185">Reference proteome</keyword>
<organism evidence="1 2">
    <name type="scientific">Nelumbo nucifera</name>
    <name type="common">Sacred lotus</name>
    <dbReference type="NCBI Taxonomy" id="4432"/>
    <lineage>
        <taxon>Eukaryota</taxon>
        <taxon>Viridiplantae</taxon>
        <taxon>Streptophyta</taxon>
        <taxon>Embryophyta</taxon>
        <taxon>Tracheophyta</taxon>
        <taxon>Spermatophyta</taxon>
        <taxon>Magnoliopsida</taxon>
        <taxon>Proteales</taxon>
        <taxon>Nelumbonaceae</taxon>
        <taxon>Nelumbo</taxon>
    </lineage>
</organism>
<evidence type="ECO:0000313" key="2">
    <source>
        <dbReference type="Proteomes" id="UP000607653"/>
    </source>
</evidence>
<proteinExistence type="predicted"/>
<protein>
    <submittedName>
        <fullName evidence="1">Uncharacterized protein</fullName>
    </submittedName>
</protein>
<sequence>MAEVAAARQAVCLPTHQNASLPVDVTVSGKVWFFGSRREND</sequence>
<comment type="caution">
    <text evidence="1">The sequence shown here is derived from an EMBL/GenBank/DDBJ whole genome shotgun (WGS) entry which is preliminary data.</text>
</comment>
<dbReference type="EMBL" id="DUZY01000001">
    <property type="protein sequence ID" value="DAD22211.1"/>
    <property type="molecule type" value="Genomic_DNA"/>
</dbReference>
<dbReference type="AlphaFoldDB" id="A0A822XSR8"/>
<evidence type="ECO:0000313" key="1">
    <source>
        <dbReference type="EMBL" id="DAD22211.1"/>
    </source>
</evidence>
<reference evidence="1 2" key="1">
    <citation type="journal article" date="2020" name="Mol. Biol. Evol.">
        <title>Distinct Expression and Methylation Patterns for Genes with Different Fates following a Single Whole-Genome Duplication in Flowering Plants.</title>
        <authorList>
            <person name="Shi T."/>
            <person name="Rahmani R.S."/>
            <person name="Gugger P.F."/>
            <person name="Wang M."/>
            <person name="Li H."/>
            <person name="Zhang Y."/>
            <person name="Li Z."/>
            <person name="Wang Q."/>
            <person name="Van de Peer Y."/>
            <person name="Marchal K."/>
            <person name="Chen J."/>
        </authorList>
    </citation>
    <scope>NUCLEOTIDE SEQUENCE [LARGE SCALE GENOMIC DNA]</scope>
    <source>
        <tissue evidence="1">Leaf</tissue>
    </source>
</reference>